<name>A0A0B0NB67_GOSAR</name>
<gene>
    <name evidence="1" type="ORF">F383_14498</name>
</gene>
<keyword evidence="2" id="KW-1185">Reference proteome</keyword>
<proteinExistence type="predicted"/>
<dbReference type="AlphaFoldDB" id="A0A0B0NB67"/>
<organism evidence="1 2">
    <name type="scientific">Gossypium arboreum</name>
    <name type="common">Tree cotton</name>
    <name type="synonym">Gossypium nanking</name>
    <dbReference type="NCBI Taxonomy" id="29729"/>
    <lineage>
        <taxon>Eukaryota</taxon>
        <taxon>Viridiplantae</taxon>
        <taxon>Streptophyta</taxon>
        <taxon>Embryophyta</taxon>
        <taxon>Tracheophyta</taxon>
        <taxon>Spermatophyta</taxon>
        <taxon>Magnoliopsida</taxon>
        <taxon>eudicotyledons</taxon>
        <taxon>Gunneridae</taxon>
        <taxon>Pentapetalae</taxon>
        <taxon>rosids</taxon>
        <taxon>malvids</taxon>
        <taxon>Malvales</taxon>
        <taxon>Malvaceae</taxon>
        <taxon>Malvoideae</taxon>
        <taxon>Gossypium</taxon>
    </lineage>
</organism>
<protein>
    <submittedName>
        <fullName evidence="1">Uncharacterized protein</fullName>
    </submittedName>
</protein>
<sequence length="33" mass="3468">MKAFICTKGMLVVLSSQFDVFGGGGSGYLPILM</sequence>
<dbReference type="EMBL" id="KN393104">
    <property type="protein sequence ID" value="KHG10085.1"/>
    <property type="molecule type" value="Genomic_DNA"/>
</dbReference>
<accession>A0A0B0NB67</accession>
<dbReference type="Proteomes" id="UP000032142">
    <property type="component" value="Unassembled WGS sequence"/>
</dbReference>
<evidence type="ECO:0000313" key="1">
    <source>
        <dbReference type="EMBL" id="KHG10085.1"/>
    </source>
</evidence>
<reference evidence="2" key="1">
    <citation type="submission" date="2014-09" db="EMBL/GenBank/DDBJ databases">
        <authorList>
            <person name="Mudge J."/>
            <person name="Ramaraj T."/>
            <person name="Lindquist I.E."/>
            <person name="Bharti A.K."/>
            <person name="Sundararajan A."/>
            <person name="Cameron C.T."/>
            <person name="Woodward J.E."/>
            <person name="May G.D."/>
            <person name="Brubaker C."/>
            <person name="Broadhvest J."/>
            <person name="Wilkins T.A."/>
        </authorList>
    </citation>
    <scope>NUCLEOTIDE SEQUENCE</scope>
    <source>
        <strain evidence="2">cv. AKA8401</strain>
    </source>
</reference>
<evidence type="ECO:0000313" key="2">
    <source>
        <dbReference type="Proteomes" id="UP000032142"/>
    </source>
</evidence>